<keyword evidence="2" id="KW-0479">Metal-binding</keyword>
<keyword evidence="5" id="KW-0489">Methyltransferase</keyword>
<evidence type="ECO:0000256" key="2">
    <source>
        <dbReference type="ARBA" id="ARBA00022723"/>
    </source>
</evidence>
<dbReference type="AlphaFoldDB" id="A0A9X9T6T6"/>
<gene>
    <name evidence="5" type="ORF">OU421_09565</name>
</gene>
<dbReference type="EMBL" id="CP113361">
    <property type="protein sequence ID" value="WAI00668.1"/>
    <property type="molecule type" value="Genomic_DNA"/>
</dbReference>
<evidence type="ECO:0000259" key="4">
    <source>
        <dbReference type="Pfam" id="PF01717"/>
    </source>
</evidence>
<dbReference type="CDD" id="cd03311">
    <property type="entry name" value="CIMS_C_terminal_like"/>
    <property type="match status" value="1"/>
</dbReference>
<dbReference type="GeneID" id="76835349"/>
<dbReference type="Pfam" id="PF01717">
    <property type="entry name" value="Meth_synt_2"/>
    <property type="match status" value="1"/>
</dbReference>
<dbReference type="GO" id="GO:0003871">
    <property type="term" value="F:5-methyltetrahydropteroyltriglutamate-homocysteine S-methyltransferase activity"/>
    <property type="evidence" value="ECO:0007669"/>
    <property type="project" value="InterPro"/>
</dbReference>
<accession>A0A9X9T6T6</accession>
<feature type="domain" description="Cobalamin-independent methionine synthase MetE C-terminal/archaeal" evidence="4">
    <location>
        <begin position="7"/>
        <end position="292"/>
    </location>
</feature>
<keyword evidence="3" id="KW-0862">Zinc</keyword>
<evidence type="ECO:0000256" key="1">
    <source>
        <dbReference type="ARBA" id="ARBA00001947"/>
    </source>
</evidence>
<dbReference type="GO" id="GO:0008705">
    <property type="term" value="F:methionine synthase activity"/>
    <property type="evidence" value="ECO:0007669"/>
    <property type="project" value="UniProtKB-EC"/>
</dbReference>
<sequence length="298" mass="31831">MISEKTLPTTVVGSYPAVVGSGGLRALLDPLKPAREIAVSDQISAGIDIISDGQVGRDMIALIADFLPGVKGQDVTGQIHPAGKPITLPGVKYALSRHPSVKGILTGPSTLAHGLALKTPVYRDRNELIPDLAQALAQEARYLADAGVTILQMDEPILSTGTADLSVAHEAVSIIVDKVTIPSCMHVCGNVRGCIDEILRFPVDILDFEFANNPDNLEVLSRSDLKGRKIGFGCVDSADKEVESVEVIAERITKGIDIFGAESMLIDPDCGLRMHSREGAFKKLENMVLAADQCRQEL</sequence>
<dbReference type="GO" id="GO:0032259">
    <property type="term" value="P:methylation"/>
    <property type="evidence" value="ECO:0007669"/>
    <property type="project" value="UniProtKB-KW"/>
</dbReference>
<dbReference type="KEGG" id="mou:OU421_09565"/>
<dbReference type="Gene3D" id="3.20.20.210">
    <property type="match status" value="1"/>
</dbReference>
<protein>
    <submittedName>
        <fullName evidence="5">Methionine synthase</fullName>
        <ecNumber evidence="5">2.1.1.13</ecNumber>
    </submittedName>
</protein>
<dbReference type="InterPro" id="IPR038071">
    <property type="entry name" value="UROD/MetE-like_sf"/>
</dbReference>
<keyword evidence="5" id="KW-0808">Transferase</keyword>
<organism evidence="5 6">
    <name type="scientific">Methanogenium organophilum</name>
    <dbReference type="NCBI Taxonomy" id="2199"/>
    <lineage>
        <taxon>Archaea</taxon>
        <taxon>Methanobacteriati</taxon>
        <taxon>Methanobacteriota</taxon>
        <taxon>Stenosarchaea group</taxon>
        <taxon>Methanomicrobia</taxon>
        <taxon>Methanomicrobiales</taxon>
        <taxon>Methanomicrobiaceae</taxon>
        <taxon>Methanogenium</taxon>
    </lineage>
</organism>
<comment type="cofactor">
    <cofactor evidence="1">
        <name>Zn(2+)</name>
        <dbReference type="ChEBI" id="CHEBI:29105"/>
    </cofactor>
</comment>
<proteinExistence type="predicted"/>
<dbReference type="InterPro" id="IPR002629">
    <property type="entry name" value="Met_Synth_C/arc"/>
</dbReference>
<dbReference type="SUPFAM" id="SSF51726">
    <property type="entry name" value="UROD/MetE-like"/>
    <property type="match status" value="1"/>
</dbReference>
<name>A0A9X9T6T6_METOG</name>
<evidence type="ECO:0000313" key="5">
    <source>
        <dbReference type="EMBL" id="WAI00668.1"/>
    </source>
</evidence>
<dbReference type="PANTHER" id="PTHR30519">
    <property type="entry name" value="5-METHYLTETRAHYDROPTEROYLTRIGLUTAMATE--HOMOCYSTEINE METHYLTRANSFERASE"/>
    <property type="match status" value="1"/>
</dbReference>
<dbReference type="RefSeq" id="WP_268185873.1">
    <property type="nucleotide sequence ID" value="NZ_CP113361.1"/>
</dbReference>
<dbReference type="Proteomes" id="UP001163096">
    <property type="component" value="Chromosome"/>
</dbReference>
<dbReference type="NCBIfam" id="NF002119">
    <property type="entry name" value="PRK00957.1"/>
    <property type="match status" value="1"/>
</dbReference>
<keyword evidence="6" id="KW-1185">Reference proteome</keyword>
<reference evidence="5" key="1">
    <citation type="submission" date="2022-11" db="EMBL/GenBank/DDBJ databases">
        <title>Complete genome sequence of Methanogenium organophilum DSM 3596.</title>
        <authorList>
            <person name="Chen S.-C."/>
            <person name="Lai S.-J."/>
            <person name="You Y.-T."/>
        </authorList>
    </citation>
    <scope>NUCLEOTIDE SEQUENCE</scope>
    <source>
        <strain evidence="5">DSM 3596</strain>
    </source>
</reference>
<dbReference type="EC" id="2.1.1.13" evidence="5"/>
<evidence type="ECO:0000313" key="6">
    <source>
        <dbReference type="Proteomes" id="UP001163096"/>
    </source>
</evidence>
<evidence type="ECO:0000256" key="3">
    <source>
        <dbReference type="ARBA" id="ARBA00022833"/>
    </source>
</evidence>
<dbReference type="GO" id="GO:0008270">
    <property type="term" value="F:zinc ion binding"/>
    <property type="evidence" value="ECO:0007669"/>
    <property type="project" value="InterPro"/>
</dbReference>